<evidence type="ECO:0000256" key="2">
    <source>
        <dbReference type="ARBA" id="ARBA00022679"/>
    </source>
</evidence>
<keyword evidence="1 7" id="KW-0696">RNA-directed RNA polymerase</keyword>
<dbReference type="SUPFAM" id="SSF56672">
    <property type="entry name" value="DNA/RNA polymerases"/>
    <property type="match status" value="1"/>
</dbReference>
<dbReference type="InterPro" id="IPR043502">
    <property type="entry name" value="DNA/RNA_pol_sf"/>
</dbReference>
<dbReference type="InterPro" id="IPR043128">
    <property type="entry name" value="Rev_trsase/Diguanyl_cyclase"/>
</dbReference>
<protein>
    <submittedName>
        <fullName evidence="7">RNA-dependent RNA polymerase</fullName>
    </submittedName>
</protein>
<feature type="domain" description="RdRp catalytic" evidence="6">
    <location>
        <begin position="268"/>
        <end position="391"/>
    </location>
</feature>
<proteinExistence type="predicted"/>
<sequence>MQVTRCNYPVFTTNVQNAKISGLGTDSTKRLIHHCGDQFHLKQVKDGPLFDNKTRNVLRKYELKPGEINREVKYLDSIRYGGEKDPSQLFQQIERFQQAHAPSFQWNKNYQRALRKVEKLTTPMIQRLKILEYRSDEDIKDALPKPDAHSGFEFIVTGLKEKGMYIEGARDHFEEELHQARMRGSFCKPIITLNRLQCSGAYDAEGNRTGECKKKTRLVSAVDIWVVIAELMWAKPFQRFMASRPWYVGGKKPWELRANVGHNRWHHKQWISLDYSKFDQSLPAWLIRDAFNIIWKCFQGCENWRWLWDIIVNDFIKKAFVGPDGTLFYAENGVPSGSMFTQIIDSICNLIMVHTYFYSLEAKGHKISDFVCIICGDDNLVFLDFDVDFEDLEGYFKRNFGVECNASKCDRGAQTDDPVFLSRFWQNRGEWRLPKELIAKMLYPERFRPYRKNPQLTPEAIVYSYILAFPLGMEELIDVRRFMKDNVQYLRSWSSAIFEYQSGYLSYVMRYENSLL</sequence>
<accession>A0A6G7PS02</accession>
<keyword evidence="3" id="KW-0548">Nucleotidyltransferase</keyword>
<dbReference type="GO" id="GO:0039694">
    <property type="term" value="P:viral RNA genome replication"/>
    <property type="evidence" value="ECO:0007669"/>
    <property type="project" value="InterPro"/>
</dbReference>
<dbReference type="InterPro" id="IPR007094">
    <property type="entry name" value="RNA-dir_pol_PSvirus"/>
</dbReference>
<dbReference type="EMBL" id="MT129728">
    <property type="protein sequence ID" value="QIJ70084.1"/>
    <property type="molecule type" value="Genomic_RNA"/>
</dbReference>
<evidence type="ECO:0000259" key="6">
    <source>
        <dbReference type="PROSITE" id="PS50507"/>
    </source>
</evidence>
<evidence type="ECO:0000256" key="4">
    <source>
        <dbReference type="ARBA" id="ARBA00022741"/>
    </source>
</evidence>
<keyword evidence="2" id="KW-0808">Transferase</keyword>
<evidence type="ECO:0000256" key="1">
    <source>
        <dbReference type="ARBA" id="ARBA00022484"/>
    </source>
</evidence>
<reference evidence="7" key="1">
    <citation type="submission" date="2020-02" db="EMBL/GenBank/DDBJ databases">
        <title>Comparative analysis of RNA virome composition in rabbits and associated ectoparasites.</title>
        <authorList>
            <person name="Mahar J.E."/>
            <person name="Shi M."/>
            <person name="Hall R.N."/>
            <person name="Strive T."/>
            <person name="Holmes E.C."/>
        </authorList>
    </citation>
    <scope>NUCLEOTIDE SEQUENCE</scope>
    <source>
        <strain evidence="7">GUNCC_DN52006-47</strain>
    </source>
</reference>
<evidence type="ECO:0000256" key="3">
    <source>
        <dbReference type="ARBA" id="ARBA00022695"/>
    </source>
</evidence>
<dbReference type="InterPro" id="IPR001205">
    <property type="entry name" value="RNA-dir_pol_C"/>
</dbReference>
<dbReference type="GO" id="GO:0003723">
    <property type="term" value="F:RNA binding"/>
    <property type="evidence" value="ECO:0007669"/>
    <property type="project" value="InterPro"/>
</dbReference>
<dbReference type="Gene3D" id="3.30.70.270">
    <property type="match status" value="1"/>
</dbReference>
<dbReference type="PROSITE" id="PS50507">
    <property type="entry name" value="RDRP_SSRNA_POS"/>
    <property type="match status" value="1"/>
</dbReference>
<keyword evidence="4" id="KW-0547">Nucleotide-binding</keyword>
<dbReference type="Pfam" id="PF00680">
    <property type="entry name" value="RdRP_1"/>
    <property type="match status" value="1"/>
</dbReference>
<evidence type="ECO:0000256" key="5">
    <source>
        <dbReference type="ARBA" id="ARBA00022953"/>
    </source>
</evidence>
<dbReference type="GO" id="GO:0003968">
    <property type="term" value="F:RNA-directed RNA polymerase activity"/>
    <property type="evidence" value="ECO:0007669"/>
    <property type="project" value="UniProtKB-KW"/>
</dbReference>
<dbReference type="GO" id="GO:0006351">
    <property type="term" value="P:DNA-templated transcription"/>
    <property type="evidence" value="ECO:0007669"/>
    <property type="project" value="InterPro"/>
</dbReference>
<dbReference type="GO" id="GO:0000166">
    <property type="term" value="F:nucleotide binding"/>
    <property type="evidence" value="ECO:0007669"/>
    <property type="project" value="UniProtKB-KW"/>
</dbReference>
<evidence type="ECO:0000313" key="7">
    <source>
        <dbReference type="EMBL" id="QIJ70084.1"/>
    </source>
</evidence>
<name>A0A6G7PS02_9VIRU</name>
<keyword evidence="5" id="KW-0693">Viral RNA replication</keyword>
<organism evidence="7">
    <name type="scientific">Davola partiti-like virus</name>
    <dbReference type="NCBI Taxonomy" id="2716658"/>
    <lineage>
        <taxon>Viruses</taxon>
        <taxon>Riboviria</taxon>
        <taxon>Orthornavirae</taxon>
        <taxon>Pisuviricota</taxon>
        <taxon>Duplopiviricetes</taxon>
        <taxon>Durnavirales</taxon>
        <taxon>Partitiviridae</taxon>
    </lineage>
</organism>